<dbReference type="EMBL" id="UINC01121507">
    <property type="protein sequence ID" value="SVC96721.1"/>
    <property type="molecule type" value="Genomic_DNA"/>
</dbReference>
<feature type="non-terminal residue" evidence="1">
    <location>
        <position position="1"/>
    </location>
</feature>
<name>A0A382RJD5_9ZZZZ</name>
<gene>
    <name evidence="1" type="ORF">METZ01_LOCUS349575</name>
</gene>
<accession>A0A382RJD5</accession>
<protein>
    <submittedName>
        <fullName evidence="1">Uncharacterized protein</fullName>
    </submittedName>
</protein>
<reference evidence="1" key="1">
    <citation type="submission" date="2018-05" db="EMBL/GenBank/DDBJ databases">
        <authorList>
            <person name="Lanie J.A."/>
            <person name="Ng W.-L."/>
            <person name="Kazmierczak K.M."/>
            <person name="Andrzejewski T.M."/>
            <person name="Davidsen T.M."/>
            <person name="Wayne K.J."/>
            <person name="Tettelin H."/>
            <person name="Glass J.I."/>
            <person name="Rusch D."/>
            <person name="Podicherti R."/>
            <person name="Tsui H.-C.T."/>
            <person name="Winkler M.E."/>
        </authorList>
    </citation>
    <scope>NUCLEOTIDE SEQUENCE</scope>
</reference>
<dbReference type="AlphaFoldDB" id="A0A382RJD5"/>
<proteinExistence type="predicted"/>
<organism evidence="1">
    <name type="scientific">marine metagenome</name>
    <dbReference type="NCBI Taxonomy" id="408172"/>
    <lineage>
        <taxon>unclassified sequences</taxon>
        <taxon>metagenomes</taxon>
        <taxon>ecological metagenomes</taxon>
    </lineage>
</organism>
<sequence length="55" mass="6207">HSIKYSTRSRDGMVGSTARKLLHVIVYSLKRHRNPPSSPYDANASLIRIAEDVEI</sequence>
<evidence type="ECO:0000313" key="1">
    <source>
        <dbReference type="EMBL" id="SVC96721.1"/>
    </source>
</evidence>